<dbReference type="EMBL" id="JACEIK010000583">
    <property type="protein sequence ID" value="MCD7459414.1"/>
    <property type="molecule type" value="Genomic_DNA"/>
</dbReference>
<sequence length="106" mass="11406">MARENVDLVRGQQRRKGNQVQMVQKVPIDNGRVQEAEGSITTKNATKLGNQAESDGKQQIMQGSASVSKGSASGGKTTGTEVEEDKQVNKTVASAKEFRAEWVAND</sequence>
<proteinExistence type="predicted"/>
<dbReference type="Proteomes" id="UP000823775">
    <property type="component" value="Unassembled WGS sequence"/>
</dbReference>
<evidence type="ECO:0000313" key="3">
    <source>
        <dbReference type="Proteomes" id="UP000823775"/>
    </source>
</evidence>
<organism evidence="2 3">
    <name type="scientific">Datura stramonium</name>
    <name type="common">Jimsonweed</name>
    <name type="synonym">Common thornapple</name>
    <dbReference type="NCBI Taxonomy" id="4076"/>
    <lineage>
        <taxon>Eukaryota</taxon>
        <taxon>Viridiplantae</taxon>
        <taxon>Streptophyta</taxon>
        <taxon>Embryophyta</taxon>
        <taxon>Tracheophyta</taxon>
        <taxon>Spermatophyta</taxon>
        <taxon>Magnoliopsida</taxon>
        <taxon>eudicotyledons</taxon>
        <taxon>Gunneridae</taxon>
        <taxon>Pentapetalae</taxon>
        <taxon>asterids</taxon>
        <taxon>lamiids</taxon>
        <taxon>Solanales</taxon>
        <taxon>Solanaceae</taxon>
        <taxon>Solanoideae</taxon>
        <taxon>Datureae</taxon>
        <taxon>Datura</taxon>
    </lineage>
</organism>
<feature type="region of interest" description="Disordered" evidence="1">
    <location>
        <begin position="29"/>
        <end position="88"/>
    </location>
</feature>
<reference evidence="2 3" key="1">
    <citation type="journal article" date="2021" name="BMC Genomics">
        <title>Datura genome reveals duplications of psychoactive alkaloid biosynthetic genes and high mutation rate following tissue culture.</title>
        <authorList>
            <person name="Rajewski A."/>
            <person name="Carter-House D."/>
            <person name="Stajich J."/>
            <person name="Litt A."/>
        </authorList>
    </citation>
    <scope>NUCLEOTIDE SEQUENCE [LARGE SCALE GENOMIC DNA]</scope>
    <source>
        <strain evidence="2">AR-01</strain>
    </source>
</reference>
<keyword evidence="3" id="KW-1185">Reference proteome</keyword>
<name>A0ABS8SLR9_DATST</name>
<accession>A0ABS8SLR9</accession>
<evidence type="ECO:0000256" key="1">
    <source>
        <dbReference type="SAM" id="MobiDB-lite"/>
    </source>
</evidence>
<evidence type="ECO:0000313" key="2">
    <source>
        <dbReference type="EMBL" id="MCD7459414.1"/>
    </source>
</evidence>
<gene>
    <name evidence="2" type="ORF">HAX54_040871</name>
</gene>
<comment type="caution">
    <text evidence="2">The sequence shown here is derived from an EMBL/GenBank/DDBJ whole genome shotgun (WGS) entry which is preliminary data.</text>
</comment>
<feature type="compositionally biased region" description="Polar residues" evidence="1">
    <location>
        <begin position="39"/>
        <end position="62"/>
    </location>
</feature>
<protein>
    <submittedName>
        <fullName evidence="2">Uncharacterized protein</fullName>
    </submittedName>
</protein>